<name>A0A8H7EUM5_AGABI</name>
<accession>A0A8H7EUM5</accession>
<dbReference type="EMBL" id="JABXXO010000016">
    <property type="protein sequence ID" value="KAF7759833.1"/>
    <property type="molecule type" value="Genomic_DNA"/>
</dbReference>
<reference evidence="3 4" key="1">
    <citation type="journal article" name="Sci. Rep.">
        <title>Telomere-to-telomere assembled and centromere annotated genomes of the two main subspecies of the button mushroom Agaricus bisporus reveal especially polymorphic chromosome ends.</title>
        <authorList>
            <person name="Sonnenberg A.S.M."/>
            <person name="Sedaghat-Telgerd N."/>
            <person name="Lavrijssen B."/>
            <person name="Ohm R.A."/>
            <person name="Hendrickx P.M."/>
            <person name="Scholtmeijer K."/>
            <person name="Baars J.J.P."/>
            <person name="van Peer A."/>
        </authorList>
    </citation>
    <scope>NUCLEOTIDE SEQUENCE [LARGE SCALE GENOMIC DNA]</scope>
    <source>
        <strain evidence="3 4">H119_p4</strain>
    </source>
</reference>
<evidence type="ECO:0000256" key="2">
    <source>
        <dbReference type="SAM" id="Phobius"/>
    </source>
</evidence>
<keyword evidence="2" id="KW-1133">Transmembrane helix</keyword>
<feature type="transmembrane region" description="Helical" evidence="2">
    <location>
        <begin position="54"/>
        <end position="73"/>
    </location>
</feature>
<organism evidence="3 4">
    <name type="scientific">Agaricus bisporus var. burnettii</name>
    <dbReference type="NCBI Taxonomy" id="192524"/>
    <lineage>
        <taxon>Eukaryota</taxon>
        <taxon>Fungi</taxon>
        <taxon>Dikarya</taxon>
        <taxon>Basidiomycota</taxon>
        <taxon>Agaricomycotina</taxon>
        <taxon>Agaricomycetes</taxon>
        <taxon>Agaricomycetidae</taxon>
        <taxon>Agaricales</taxon>
        <taxon>Agaricineae</taxon>
        <taxon>Agaricaceae</taxon>
        <taxon>Agaricus</taxon>
    </lineage>
</organism>
<keyword evidence="2" id="KW-0812">Transmembrane</keyword>
<feature type="transmembrane region" description="Helical" evidence="2">
    <location>
        <begin position="93"/>
        <end position="113"/>
    </location>
</feature>
<feature type="transmembrane region" description="Helical" evidence="2">
    <location>
        <begin position="176"/>
        <end position="199"/>
    </location>
</feature>
<evidence type="ECO:0000256" key="1">
    <source>
        <dbReference type="SAM" id="MobiDB-lite"/>
    </source>
</evidence>
<dbReference type="AlphaFoldDB" id="A0A8H7EUM5"/>
<gene>
    <name evidence="3" type="ORF">Agabi119p4_11528</name>
</gene>
<evidence type="ECO:0000313" key="4">
    <source>
        <dbReference type="Proteomes" id="UP000629468"/>
    </source>
</evidence>
<feature type="transmembrane region" description="Helical" evidence="2">
    <location>
        <begin position="134"/>
        <end position="164"/>
    </location>
</feature>
<feature type="transmembrane region" description="Helical" evidence="2">
    <location>
        <begin position="226"/>
        <end position="243"/>
    </location>
</feature>
<keyword evidence="2" id="KW-0472">Membrane</keyword>
<protein>
    <submittedName>
        <fullName evidence="3">Uncharacterized protein</fullName>
    </submittedName>
</protein>
<feature type="region of interest" description="Disordered" evidence="1">
    <location>
        <begin position="297"/>
        <end position="323"/>
    </location>
</feature>
<proteinExistence type="predicted"/>
<evidence type="ECO:0000313" key="3">
    <source>
        <dbReference type="EMBL" id="KAF7759833.1"/>
    </source>
</evidence>
<dbReference type="Proteomes" id="UP000629468">
    <property type="component" value="Unassembled WGS sequence"/>
</dbReference>
<feature type="transmembrane region" description="Helical" evidence="2">
    <location>
        <begin position="20"/>
        <end position="42"/>
    </location>
</feature>
<feature type="compositionally biased region" description="Basic and acidic residues" evidence="1">
    <location>
        <begin position="310"/>
        <end position="323"/>
    </location>
</feature>
<sequence>MSVAPLGQSSLELYNERTIIDGLFLGAIAYGIHLTLFIWCFRCFLQRKKQAVDYLLMVYISLLFLMGNIGSGTNIKIGELTFVDERNFPGGPTAFFATGGGPVGLTCNVVYIINSWFQDGLLLYRFWMFFSPSGWYWVIVPSTMFVATVALSLILIVMLCIPGITLWSTISIDLAIPYWSISIALNVIITTCIASRLLYMRYQIRRATVGSGSEYISITSMMIESAVLYTVNGLIFLVSYAVNSPVQNLALPVLGQTQSISPLLIILHVLEGRAWSSSSLARFQTGTDVMFNHHSSSVTQTQAGSSAVDMNKEGEIDSEKHSV</sequence>
<comment type="caution">
    <text evidence="3">The sequence shown here is derived from an EMBL/GenBank/DDBJ whole genome shotgun (WGS) entry which is preliminary data.</text>
</comment>